<accession>A0A9P0CSU7</accession>
<evidence type="ECO:0000256" key="6">
    <source>
        <dbReference type="ARBA" id="ARBA00022989"/>
    </source>
</evidence>
<evidence type="ECO:0000313" key="11">
    <source>
        <dbReference type="Proteomes" id="UP001153636"/>
    </source>
</evidence>
<evidence type="ECO:0000259" key="9">
    <source>
        <dbReference type="PROSITE" id="PS50850"/>
    </source>
</evidence>
<feature type="transmembrane region" description="Helical" evidence="8">
    <location>
        <begin position="153"/>
        <end position="174"/>
    </location>
</feature>
<evidence type="ECO:0000256" key="7">
    <source>
        <dbReference type="ARBA" id="ARBA00023136"/>
    </source>
</evidence>
<evidence type="ECO:0000313" key="10">
    <source>
        <dbReference type="EMBL" id="CAH1104072.1"/>
    </source>
</evidence>
<gene>
    <name evidence="10" type="ORF">PSYICH_LOCUS5147</name>
</gene>
<dbReference type="FunFam" id="1.20.1250.20:FF:000218">
    <property type="entry name" value="facilitated trehalose transporter Tret1"/>
    <property type="match status" value="1"/>
</dbReference>
<keyword evidence="3" id="KW-1003">Cell membrane</keyword>
<dbReference type="EMBL" id="OV651828">
    <property type="protein sequence ID" value="CAH1104072.1"/>
    <property type="molecule type" value="Genomic_DNA"/>
</dbReference>
<dbReference type="GO" id="GO:0022857">
    <property type="term" value="F:transmembrane transporter activity"/>
    <property type="evidence" value="ECO:0007669"/>
    <property type="project" value="InterPro"/>
</dbReference>
<feature type="transmembrane region" description="Helical" evidence="8">
    <location>
        <begin position="67"/>
        <end position="87"/>
    </location>
</feature>
<protein>
    <recommendedName>
        <fullName evidence="9">Major facilitator superfamily (MFS) profile domain-containing protein</fullName>
    </recommendedName>
</protein>
<keyword evidence="4" id="KW-0762">Sugar transport</keyword>
<dbReference type="InterPro" id="IPR050549">
    <property type="entry name" value="MFS_Trehalose_Transporter"/>
</dbReference>
<reference evidence="10" key="1">
    <citation type="submission" date="2022-01" db="EMBL/GenBank/DDBJ databases">
        <authorList>
            <person name="King R."/>
        </authorList>
    </citation>
    <scope>NUCLEOTIDE SEQUENCE</scope>
</reference>
<dbReference type="GO" id="GO:0005886">
    <property type="term" value="C:plasma membrane"/>
    <property type="evidence" value="ECO:0007669"/>
    <property type="project" value="UniProtKB-SubCell"/>
</dbReference>
<feature type="transmembrane region" description="Helical" evidence="8">
    <location>
        <begin position="398"/>
        <end position="418"/>
    </location>
</feature>
<dbReference type="PROSITE" id="PS50850">
    <property type="entry name" value="MFS"/>
    <property type="match status" value="1"/>
</dbReference>
<dbReference type="SUPFAM" id="SSF103473">
    <property type="entry name" value="MFS general substrate transporter"/>
    <property type="match status" value="1"/>
</dbReference>
<keyword evidence="5 8" id="KW-0812">Transmembrane</keyword>
<dbReference type="Gene3D" id="1.20.1250.20">
    <property type="entry name" value="MFS general substrate transporter like domains"/>
    <property type="match status" value="1"/>
</dbReference>
<dbReference type="OrthoDB" id="6133115at2759"/>
<evidence type="ECO:0000256" key="1">
    <source>
        <dbReference type="ARBA" id="ARBA00004651"/>
    </source>
</evidence>
<keyword evidence="2" id="KW-0813">Transport</keyword>
<dbReference type="PANTHER" id="PTHR48021">
    <property type="match status" value="1"/>
</dbReference>
<feature type="transmembrane region" description="Helical" evidence="8">
    <location>
        <begin position="301"/>
        <end position="319"/>
    </location>
</feature>
<evidence type="ECO:0000256" key="3">
    <source>
        <dbReference type="ARBA" id="ARBA00022475"/>
    </source>
</evidence>
<feature type="transmembrane region" description="Helical" evidence="8">
    <location>
        <begin position="368"/>
        <end position="386"/>
    </location>
</feature>
<feature type="transmembrane region" description="Helical" evidence="8">
    <location>
        <begin position="326"/>
        <end position="348"/>
    </location>
</feature>
<feature type="transmembrane region" description="Helical" evidence="8">
    <location>
        <begin position="96"/>
        <end position="113"/>
    </location>
</feature>
<feature type="domain" description="Major facilitator superfamily (MFS) profile" evidence="9">
    <location>
        <begin position="26"/>
        <end position="452"/>
    </location>
</feature>
<evidence type="ECO:0000256" key="8">
    <source>
        <dbReference type="SAM" id="Phobius"/>
    </source>
</evidence>
<evidence type="ECO:0000256" key="2">
    <source>
        <dbReference type="ARBA" id="ARBA00022448"/>
    </source>
</evidence>
<keyword evidence="11" id="KW-1185">Reference proteome</keyword>
<proteinExistence type="predicted"/>
<keyword evidence="6 8" id="KW-1133">Transmembrane helix</keyword>
<dbReference type="Pfam" id="PF00083">
    <property type="entry name" value="Sugar_tr"/>
    <property type="match status" value="1"/>
</dbReference>
<keyword evidence="7 8" id="KW-0472">Membrane</keyword>
<dbReference type="InterPro" id="IPR036259">
    <property type="entry name" value="MFS_trans_sf"/>
</dbReference>
<dbReference type="PANTHER" id="PTHR48021:SF46">
    <property type="entry name" value="MAJOR FACILITATOR SUPERFAMILY (MFS) PROFILE DOMAIN-CONTAINING PROTEIN"/>
    <property type="match status" value="1"/>
</dbReference>
<feature type="transmembrane region" description="Helical" evidence="8">
    <location>
        <begin position="430"/>
        <end position="448"/>
    </location>
</feature>
<name>A0A9P0CSU7_9CUCU</name>
<evidence type="ECO:0000256" key="5">
    <source>
        <dbReference type="ARBA" id="ARBA00022692"/>
    </source>
</evidence>
<comment type="subcellular location">
    <subcellularLocation>
        <location evidence="1">Cell membrane</location>
        <topology evidence="1">Multi-pass membrane protein</topology>
    </subcellularLocation>
</comment>
<dbReference type="InterPro" id="IPR020846">
    <property type="entry name" value="MFS_dom"/>
</dbReference>
<evidence type="ECO:0000256" key="4">
    <source>
        <dbReference type="ARBA" id="ARBA00022597"/>
    </source>
</evidence>
<dbReference type="AlphaFoldDB" id="A0A9P0CSU7"/>
<feature type="transmembrane region" description="Helical" evidence="8">
    <location>
        <begin position="119"/>
        <end position="141"/>
    </location>
</feature>
<sequence length="469" mass="53177">MMRGLRKKDELLEQNEVEKPWPQILAILIGSLAGITDGIHYSWTSPFIVKITEDKTNYNITEEQASYFPTIQPVAMILFCPIFSVLADKIGRKQTFLLITYPQILSWILSIVAKDATVFYLSRFCAGIANGCLFAVFPTYVGEISNPTVRGTWGNLIATSMYFGELIVNVVGSYCGVKETAFIFLPLPVLFLLLFSMMPESPYWFIMKGQEENAKKSLRFLTRKKDVDQDYFKLKLDVDRQLSESGTWSDLIRIDSNRRALVAGAFLRLTQQTSGMGIFLVYNQFIFEKSGGSLSREFCSIIYSALYVVLNIFVVTFIVNRFPRRILYFVSLTGAAIMLYLLATFFYVEERYKLNNSGFGWVPITGTIVYQIFMGCGLCVIPTLMMSELYSTSIKAKAMIVLMIAFAGGNIIINPLFYYLNTNFGFHTPFYFFAACNTAAIAVCYFIVPETRGKTLEEIQQILKNGISR</sequence>
<dbReference type="Proteomes" id="UP001153636">
    <property type="component" value="Chromosome 16"/>
</dbReference>
<dbReference type="InterPro" id="IPR005828">
    <property type="entry name" value="MFS_sugar_transport-like"/>
</dbReference>
<feature type="transmembrane region" description="Helical" evidence="8">
    <location>
        <begin position="180"/>
        <end position="198"/>
    </location>
</feature>
<organism evidence="10 11">
    <name type="scientific">Psylliodes chrysocephalus</name>
    <dbReference type="NCBI Taxonomy" id="3402493"/>
    <lineage>
        <taxon>Eukaryota</taxon>
        <taxon>Metazoa</taxon>
        <taxon>Ecdysozoa</taxon>
        <taxon>Arthropoda</taxon>
        <taxon>Hexapoda</taxon>
        <taxon>Insecta</taxon>
        <taxon>Pterygota</taxon>
        <taxon>Neoptera</taxon>
        <taxon>Endopterygota</taxon>
        <taxon>Coleoptera</taxon>
        <taxon>Polyphaga</taxon>
        <taxon>Cucujiformia</taxon>
        <taxon>Chrysomeloidea</taxon>
        <taxon>Chrysomelidae</taxon>
        <taxon>Galerucinae</taxon>
        <taxon>Alticini</taxon>
        <taxon>Psylliodes</taxon>
    </lineage>
</organism>